<accession>A0A178IMF3</accession>
<evidence type="ECO:0000313" key="3">
    <source>
        <dbReference type="Proteomes" id="UP000078486"/>
    </source>
</evidence>
<reference evidence="2 3" key="1">
    <citation type="submission" date="2016-01" db="EMBL/GenBank/DDBJ databases">
        <title>High potential of lignocellulose degradation of a new Verrucomicrobia species.</title>
        <authorList>
            <person name="Wang Y."/>
            <person name="Shi Y."/>
            <person name="Qiu Z."/>
            <person name="Liu S."/>
            <person name="Yang H."/>
        </authorList>
    </citation>
    <scope>NUCLEOTIDE SEQUENCE [LARGE SCALE GENOMIC DNA]</scope>
    <source>
        <strain evidence="2 3">TSB47</strain>
    </source>
</reference>
<dbReference type="Pfam" id="PF06114">
    <property type="entry name" value="Peptidase_M78"/>
    <property type="match status" value="1"/>
</dbReference>
<dbReference type="RefSeq" id="WP_068769617.1">
    <property type="nucleotide sequence ID" value="NZ_CP109796.1"/>
</dbReference>
<comment type="caution">
    <text evidence="2">The sequence shown here is derived from an EMBL/GenBank/DDBJ whole genome shotgun (WGS) entry which is preliminary data.</text>
</comment>
<feature type="domain" description="IrrE N-terminal-like" evidence="1">
    <location>
        <begin position="86"/>
        <end position="177"/>
    </location>
</feature>
<evidence type="ECO:0000259" key="1">
    <source>
        <dbReference type="Pfam" id="PF06114"/>
    </source>
</evidence>
<sequence length="301" mass="33874">MSPQNLKRIAAACADLGNRAADEGGFVALPRLTELLRAEVEFRPLLVEAMIAAPNGPGTWKVLVDSEAYPDGAKAFLMESPQAPLPARLRNTLAHELLHTLSFRAEEFGFKLELNGKETRMDAVKRLEKETEGFSPLLLLPQKVIESELESRGLSLDVLLDWRQRWTVSREVLVARLGLLQSLPEFRLRYHRGVLNVAVCLAEWVNDESTVLLEWPIYFNFRDGIVPEFLLQLRTKGKPALRDLFSESEFLLNGGEKRSTRNTLPAGTATNPRAEKLEIVADVESVPKRKGETFLIVFRSE</sequence>
<dbReference type="AlphaFoldDB" id="A0A178IMF3"/>
<protein>
    <recommendedName>
        <fullName evidence="1">IrrE N-terminal-like domain-containing protein</fullName>
    </recommendedName>
</protein>
<name>A0A178IMF3_9BACT</name>
<gene>
    <name evidence="2" type="ORF">AW736_07860</name>
</gene>
<keyword evidence="3" id="KW-1185">Reference proteome</keyword>
<evidence type="ECO:0000313" key="2">
    <source>
        <dbReference type="EMBL" id="OAM90385.1"/>
    </source>
</evidence>
<proteinExistence type="predicted"/>
<dbReference type="InterPro" id="IPR010359">
    <property type="entry name" value="IrrE_HExxH"/>
</dbReference>
<dbReference type="Proteomes" id="UP000078486">
    <property type="component" value="Unassembled WGS sequence"/>
</dbReference>
<dbReference type="EMBL" id="LRRQ01000058">
    <property type="protein sequence ID" value="OAM90385.1"/>
    <property type="molecule type" value="Genomic_DNA"/>
</dbReference>
<organism evidence="2 3">
    <name type="scientific">Termitidicoccus mucosus</name>
    <dbReference type="NCBI Taxonomy" id="1184151"/>
    <lineage>
        <taxon>Bacteria</taxon>
        <taxon>Pseudomonadati</taxon>
        <taxon>Verrucomicrobiota</taxon>
        <taxon>Opitutia</taxon>
        <taxon>Opitutales</taxon>
        <taxon>Opitutaceae</taxon>
        <taxon>Termitidicoccus</taxon>
    </lineage>
</organism>
<dbReference type="OrthoDB" id="9794834at2"/>